<dbReference type="Proteomes" id="UP001151760">
    <property type="component" value="Unassembled WGS sequence"/>
</dbReference>
<organism evidence="2 3">
    <name type="scientific">Tanacetum coccineum</name>
    <dbReference type="NCBI Taxonomy" id="301880"/>
    <lineage>
        <taxon>Eukaryota</taxon>
        <taxon>Viridiplantae</taxon>
        <taxon>Streptophyta</taxon>
        <taxon>Embryophyta</taxon>
        <taxon>Tracheophyta</taxon>
        <taxon>Spermatophyta</taxon>
        <taxon>Magnoliopsida</taxon>
        <taxon>eudicotyledons</taxon>
        <taxon>Gunneridae</taxon>
        <taxon>Pentapetalae</taxon>
        <taxon>asterids</taxon>
        <taxon>campanulids</taxon>
        <taxon>Asterales</taxon>
        <taxon>Asteraceae</taxon>
        <taxon>Asteroideae</taxon>
        <taxon>Anthemideae</taxon>
        <taxon>Anthemidinae</taxon>
        <taxon>Tanacetum</taxon>
    </lineage>
</organism>
<feature type="compositionally biased region" description="Low complexity" evidence="1">
    <location>
        <begin position="119"/>
        <end position="130"/>
    </location>
</feature>
<evidence type="ECO:0000313" key="3">
    <source>
        <dbReference type="Proteomes" id="UP001151760"/>
    </source>
</evidence>
<feature type="region of interest" description="Disordered" evidence="1">
    <location>
        <begin position="103"/>
        <end position="155"/>
    </location>
</feature>
<protein>
    <recommendedName>
        <fullName evidence="4">Pentatricopeptide repeat-containing protein</fullName>
    </recommendedName>
</protein>
<evidence type="ECO:0008006" key="4">
    <source>
        <dbReference type="Google" id="ProtNLM"/>
    </source>
</evidence>
<reference evidence="2" key="2">
    <citation type="submission" date="2022-01" db="EMBL/GenBank/DDBJ databases">
        <authorList>
            <person name="Yamashiro T."/>
            <person name="Shiraishi A."/>
            <person name="Satake H."/>
            <person name="Nakayama K."/>
        </authorList>
    </citation>
    <scope>NUCLEOTIDE SEQUENCE</scope>
</reference>
<feature type="compositionally biased region" description="Polar residues" evidence="1">
    <location>
        <begin position="145"/>
        <end position="155"/>
    </location>
</feature>
<comment type="caution">
    <text evidence="2">The sequence shown here is derived from an EMBL/GenBank/DDBJ whole genome shotgun (WGS) entry which is preliminary data.</text>
</comment>
<accession>A0ABQ4XPG0</accession>
<keyword evidence="3" id="KW-1185">Reference proteome</keyword>
<gene>
    <name evidence="2" type="ORF">Tco_0681251</name>
</gene>
<sequence length="198" mass="22740">MKTWVDIIRKSVFCLGGNQDHVPACLCHMLNCITTSTKYNLAFFVAKRMELVTKQARLILPYGMLLTRLFNHVMSNHPEFSNDQYVLYDRVMYPLAPHYGRKTRKDYGTKRGHPSTFASSSSAFNHPSSSYHIDDDNDENDKGTSRASTPSPTHYVNSLSIEIPQVFSNPLENEQTMQNLFTSQFKILNCQVQLRDEH</sequence>
<proteinExistence type="predicted"/>
<dbReference type="EMBL" id="BQNB010009667">
    <property type="protein sequence ID" value="GJS66687.1"/>
    <property type="molecule type" value="Genomic_DNA"/>
</dbReference>
<reference evidence="2" key="1">
    <citation type="journal article" date="2022" name="Int. J. Mol. Sci.">
        <title>Draft Genome of Tanacetum Coccineum: Genomic Comparison of Closely Related Tanacetum-Family Plants.</title>
        <authorList>
            <person name="Yamashiro T."/>
            <person name="Shiraishi A."/>
            <person name="Nakayama K."/>
            <person name="Satake H."/>
        </authorList>
    </citation>
    <scope>NUCLEOTIDE SEQUENCE</scope>
</reference>
<name>A0ABQ4XPG0_9ASTR</name>
<evidence type="ECO:0000256" key="1">
    <source>
        <dbReference type="SAM" id="MobiDB-lite"/>
    </source>
</evidence>
<evidence type="ECO:0000313" key="2">
    <source>
        <dbReference type="EMBL" id="GJS66687.1"/>
    </source>
</evidence>